<dbReference type="SFLD" id="SFLDS00029">
    <property type="entry name" value="Radical_SAM"/>
    <property type="match status" value="1"/>
</dbReference>
<dbReference type="NCBIfam" id="TIGR01212">
    <property type="entry name" value="TIGR01212 family radical SAM protein"/>
    <property type="match status" value="1"/>
</dbReference>
<evidence type="ECO:0000256" key="2">
    <source>
        <dbReference type="ARBA" id="ARBA00022485"/>
    </source>
</evidence>
<dbReference type="OrthoDB" id="9801689at2"/>
<keyword evidence="2" id="KW-0004">4Fe-4S</keyword>
<dbReference type="PROSITE" id="PS51918">
    <property type="entry name" value="RADICAL_SAM"/>
    <property type="match status" value="1"/>
</dbReference>
<gene>
    <name evidence="8" type="primary">ytqA2</name>
    <name evidence="8" type="ORF">EAL2_c08400</name>
</gene>
<dbReference type="InterPro" id="IPR039661">
    <property type="entry name" value="ELP3"/>
</dbReference>
<evidence type="ECO:0000256" key="1">
    <source>
        <dbReference type="ARBA" id="ARBA00001966"/>
    </source>
</evidence>
<organism evidence="8 9">
    <name type="scientific">Peptoclostridium acidaminophilum DSM 3953</name>
    <dbReference type="NCBI Taxonomy" id="1286171"/>
    <lineage>
        <taxon>Bacteria</taxon>
        <taxon>Bacillati</taxon>
        <taxon>Bacillota</taxon>
        <taxon>Clostridia</taxon>
        <taxon>Peptostreptococcales</taxon>
        <taxon>Peptoclostridiaceae</taxon>
        <taxon>Peptoclostridium</taxon>
    </lineage>
</organism>
<dbReference type="Proteomes" id="UP000019591">
    <property type="component" value="Chromosome"/>
</dbReference>
<dbReference type="SUPFAM" id="SSF102114">
    <property type="entry name" value="Radical SAM enzymes"/>
    <property type="match status" value="1"/>
</dbReference>
<evidence type="ECO:0000259" key="7">
    <source>
        <dbReference type="PROSITE" id="PS51918"/>
    </source>
</evidence>
<protein>
    <recommendedName>
        <fullName evidence="7">Radical SAM core domain-containing protein</fullName>
    </recommendedName>
</protein>
<dbReference type="Pfam" id="PF16199">
    <property type="entry name" value="Radical_SAM_C"/>
    <property type="match status" value="1"/>
</dbReference>
<comment type="cofactor">
    <cofactor evidence="1">
        <name>[4Fe-4S] cluster</name>
        <dbReference type="ChEBI" id="CHEBI:49883"/>
    </cofactor>
</comment>
<dbReference type="RefSeq" id="WP_025435163.1">
    <property type="nucleotide sequence ID" value="NZ_CP007452.1"/>
</dbReference>
<dbReference type="InterPro" id="IPR023404">
    <property type="entry name" value="rSAM_horseshoe"/>
</dbReference>
<feature type="domain" description="Radical SAM core" evidence="7">
    <location>
        <begin position="18"/>
        <end position="259"/>
    </location>
</feature>
<name>W8T5N3_PEPAC</name>
<dbReference type="EMBL" id="CP007452">
    <property type="protein sequence ID" value="AHM56140.1"/>
    <property type="molecule type" value="Genomic_DNA"/>
</dbReference>
<keyword evidence="9" id="KW-1185">Reference proteome</keyword>
<evidence type="ECO:0000256" key="5">
    <source>
        <dbReference type="ARBA" id="ARBA00023004"/>
    </source>
</evidence>
<dbReference type="InterPro" id="IPR007197">
    <property type="entry name" value="rSAM"/>
</dbReference>
<dbReference type="KEGG" id="eac:EAL2_c08400"/>
<dbReference type="GO" id="GO:0003824">
    <property type="term" value="F:catalytic activity"/>
    <property type="evidence" value="ECO:0007669"/>
    <property type="project" value="InterPro"/>
</dbReference>
<dbReference type="eggNOG" id="COG1242">
    <property type="taxonomic scope" value="Bacteria"/>
</dbReference>
<dbReference type="SFLD" id="SFLDG01091">
    <property type="entry name" value="uncharacterized_CHP01210-like"/>
    <property type="match status" value="1"/>
</dbReference>
<evidence type="ECO:0000256" key="3">
    <source>
        <dbReference type="ARBA" id="ARBA00022691"/>
    </source>
</evidence>
<dbReference type="InterPro" id="IPR058240">
    <property type="entry name" value="rSAM_sf"/>
</dbReference>
<dbReference type="PATRIC" id="fig|1286171.3.peg.787"/>
<evidence type="ECO:0000256" key="6">
    <source>
        <dbReference type="ARBA" id="ARBA00023014"/>
    </source>
</evidence>
<sequence length="306" mass="34801">MFWSDKRYHTLNFDLRSRFGCKIIKLSVDGGFTCPNRDGTLGNSGCLFCSDSGSGEFAGNRALPIREQLSQQAELLKPKWPNGKYIAYFQNFTNTYSSIEDLERKYEEALSFPEVVGIAIATRPDCLGGDVLELLSRISKKTFLWIELGLQTMHEDTAILIRRGYVLEQFEKAFEKLNSLGIKTVVHIILGLPGEDSARILDSVKYVSRLNPYGIKLHLLHILENSDLLDYYNTNPFHVLSKDEYIGLVSDSLELLNPQIVVHRITGDGSRESLFAPRWSLDKRSVLNGIDIELKRRDSWQGKFCK</sequence>
<keyword evidence="6" id="KW-0411">Iron-sulfur</keyword>
<dbReference type="PANTHER" id="PTHR11135:SF1">
    <property type="entry name" value="PROTEIN YHCC"/>
    <property type="match status" value="1"/>
</dbReference>
<dbReference type="SFLD" id="SFLDG01086">
    <property type="entry name" value="elongater_protein-like"/>
    <property type="match status" value="1"/>
</dbReference>
<dbReference type="GO" id="GO:0046872">
    <property type="term" value="F:metal ion binding"/>
    <property type="evidence" value="ECO:0007669"/>
    <property type="project" value="UniProtKB-KW"/>
</dbReference>
<evidence type="ECO:0000313" key="8">
    <source>
        <dbReference type="EMBL" id="AHM56140.1"/>
    </source>
</evidence>
<proteinExistence type="predicted"/>
<evidence type="ECO:0000256" key="4">
    <source>
        <dbReference type="ARBA" id="ARBA00022723"/>
    </source>
</evidence>
<keyword evidence="5" id="KW-0408">Iron</keyword>
<reference evidence="8 9" key="1">
    <citation type="journal article" date="2014" name="Genome Announc.">
        <title>Complete Genome Sequence of Amino Acid-Utilizing Eubacterium acidaminophilum al-2 (DSM 3953).</title>
        <authorList>
            <person name="Poehlein A."/>
            <person name="Andreesen J.R."/>
            <person name="Daniel R."/>
        </authorList>
    </citation>
    <scope>NUCLEOTIDE SEQUENCE [LARGE SCALE GENOMIC DNA]</scope>
    <source>
        <strain evidence="8 9">DSM 3953</strain>
    </source>
</reference>
<dbReference type="Gene3D" id="3.80.30.20">
    <property type="entry name" value="tm_1862 like domain"/>
    <property type="match status" value="1"/>
</dbReference>
<keyword evidence="4" id="KW-0479">Metal-binding</keyword>
<evidence type="ECO:0000313" key="9">
    <source>
        <dbReference type="Proteomes" id="UP000019591"/>
    </source>
</evidence>
<dbReference type="InterPro" id="IPR005911">
    <property type="entry name" value="YhcC-like"/>
</dbReference>
<dbReference type="AlphaFoldDB" id="W8T5N3"/>
<dbReference type="InterPro" id="IPR006638">
    <property type="entry name" value="Elp3/MiaA/NifB-like_rSAM"/>
</dbReference>
<dbReference type="PANTHER" id="PTHR11135">
    <property type="entry name" value="HISTONE ACETYLTRANSFERASE-RELATED"/>
    <property type="match status" value="1"/>
</dbReference>
<accession>W8T5N3</accession>
<dbReference type="GO" id="GO:0051539">
    <property type="term" value="F:4 iron, 4 sulfur cluster binding"/>
    <property type="evidence" value="ECO:0007669"/>
    <property type="project" value="UniProtKB-KW"/>
</dbReference>
<dbReference type="Pfam" id="PF04055">
    <property type="entry name" value="Radical_SAM"/>
    <property type="match status" value="1"/>
</dbReference>
<dbReference type="SMART" id="SM00729">
    <property type="entry name" value="Elp3"/>
    <property type="match status" value="1"/>
</dbReference>
<dbReference type="InterPro" id="IPR032432">
    <property type="entry name" value="Radical_SAM_C"/>
</dbReference>
<dbReference type="HOGENOM" id="CLU_060920_0_0_9"/>
<keyword evidence="3" id="KW-0949">S-adenosyl-L-methionine</keyword>